<reference evidence="2 3" key="1">
    <citation type="submission" date="2016-02" db="EMBL/GenBank/DDBJ databases">
        <title>Genome analysis of coral dinoflagellate symbionts highlights evolutionary adaptations to a symbiotic lifestyle.</title>
        <authorList>
            <person name="Aranda M."/>
            <person name="Li Y."/>
            <person name="Liew Y.J."/>
            <person name="Baumgarten S."/>
            <person name="Simakov O."/>
            <person name="Wilson M."/>
            <person name="Piel J."/>
            <person name="Ashoor H."/>
            <person name="Bougouffa S."/>
            <person name="Bajic V.B."/>
            <person name="Ryu T."/>
            <person name="Ravasi T."/>
            <person name="Bayer T."/>
            <person name="Micklem G."/>
            <person name="Kim H."/>
            <person name="Bhak J."/>
            <person name="Lajeunesse T.C."/>
            <person name="Voolstra C.R."/>
        </authorList>
    </citation>
    <scope>NUCLEOTIDE SEQUENCE [LARGE SCALE GENOMIC DNA]</scope>
    <source>
        <strain evidence="2 3">CCMP2467</strain>
    </source>
</reference>
<evidence type="ECO:0000313" key="3">
    <source>
        <dbReference type="Proteomes" id="UP000186817"/>
    </source>
</evidence>
<dbReference type="InterPro" id="IPR000594">
    <property type="entry name" value="ThiF_NAD_FAD-bd"/>
</dbReference>
<dbReference type="SUPFAM" id="SSF69572">
    <property type="entry name" value="Activating enzymes of the ubiquitin-like proteins"/>
    <property type="match status" value="1"/>
</dbReference>
<dbReference type="PANTHER" id="PTHR43267">
    <property type="entry name" value="TRNA THREONYLCARBAMOYLADENOSINE DEHYDRATASE"/>
    <property type="match status" value="1"/>
</dbReference>
<name>A0A1Q9EXV7_SYMMI</name>
<proteinExistence type="predicted"/>
<dbReference type="InterPro" id="IPR035985">
    <property type="entry name" value="Ubiquitin-activating_enz"/>
</dbReference>
<protein>
    <recommendedName>
        <fullName evidence="1">THIF-type NAD/FAD binding fold domain-containing protein</fullName>
    </recommendedName>
</protein>
<dbReference type="OrthoDB" id="442283at2759"/>
<dbReference type="Pfam" id="PF00899">
    <property type="entry name" value="ThiF"/>
    <property type="match status" value="1"/>
</dbReference>
<comment type="caution">
    <text evidence="2">The sequence shown here is derived from an EMBL/GenBank/DDBJ whole genome shotgun (WGS) entry which is preliminary data.</text>
</comment>
<dbReference type="Gene3D" id="3.40.50.720">
    <property type="entry name" value="NAD(P)-binding Rossmann-like Domain"/>
    <property type="match status" value="2"/>
</dbReference>
<dbReference type="EMBL" id="LSRX01000045">
    <property type="protein sequence ID" value="OLQ12280.1"/>
    <property type="molecule type" value="Genomic_DNA"/>
</dbReference>
<gene>
    <name evidence="2" type="ORF">AK812_SmicGene3775</name>
</gene>
<dbReference type="InterPro" id="IPR009091">
    <property type="entry name" value="RCC1/BLIP-II"/>
</dbReference>
<feature type="domain" description="THIF-type NAD/FAD binding fold" evidence="1">
    <location>
        <begin position="60"/>
        <end position="136"/>
    </location>
</feature>
<dbReference type="GO" id="GO:0061504">
    <property type="term" value="P:cyclic threonylcarbamoyladenosine biosynthetic process"/>
    <property type="evidence" value="ECO:0007669"/>
    <property type="project" value="TreeGrafter"/>
</dbReference>
<dbReference type="AlphaFoldDB" id="A0A1Q9EXV7"/>
<evidence type="ECO:0000313" key="2">
    <source>
        <dbReference type="EMBL" id="OLQ12280.1"/>
    </source>
</evidence>
<sequence length="748" mass="76816">MAAAGPPGRGVSQSSHSPRCPLAASSIARATALGAVAAFGAETLDLPCLPSGAMPADPLVVVVGLGGVGGHCAHALLRSGLRRLRLIDFDRVSLSSLNRHAVALRRDVGVPKVTACAQHFRAIRPDCQIEVHVELLAFCVREELPVVSALGSGAKDDPTQICVAKGLRDIDNDPLATKLRKICLAQGLSFDEVSFVYSSQKVQRSLLPLSEEQRANPEAFGSVANFRLRVIPVLGTQPAAAGLAIAAEGFGNFVACKMSISVSVGLLSGKTATVKAALDEEVGALKQQAQLALGVGRGRLLDSFGNVISECVPIKNAKIQNGDSLTLHINQVHVQVSYGAVAASLADGSVVAWGPASSGGDCSAARDQLSNVQQIQSCGFAFAAILGDGSVVTWGDATRGADSSAVQAQLKNVQHIHASDRAFAAILGDGSVVTWGSADSGGDSTAVQAQLKNVQQIQASSGSFAAILCDGSVVTWGDADYGGDSSAVQEQLKNVQQIQAARDTFRGAFAAILGDGSVVTWGSADHGGDSISVQAQLKNVQQIQASESAFAAVIGDGSVVTWGDASCGGDSSSVQAKLKNVQQIQASGQAFAAVLSDGSVVTWGAANYGGDSHAVQHQLTNVHQVQATRDIYGGAFAAILADGSVVTWGDAEYGGDSSAVQGQLKNVQQIQATDLAFAAILSDGSVVTWGDAWYGGDSSAVQDQLKDVQQIQATLLAFAAIRGDGSVVTWGNDESGGDSSAVQDQLRP</sequence>
<dbReference type="Gene3D" id="2.130.10.30">
    <property type="entry name" value="Regulator of chromosome condensation 1/beta-lactamase-inhibitor protein II"/>
    <property type="match status" value="3"/>
</dbReference>
<organism evidence="2 3">
    <name type="scientific">Symbiodinium microadriaticum</name>
    <name type="common">Dinoflagellate</name>
    <name type="synonym">Zooxanthella microadriatica</name>
    <dbReference type="NCBI Taxonomy" id="2951"/>
    <lineage>
        <taxon>Eukaryota</taxon>
        <taxon>Sar</taxon>
        <taxon>Alveolata</taxon>
        <taxon>Dinophyceae</taxon>
        <taxon>Suessiales</taxon>
        <taxon>Symbiodiniaceae</taxon>
        <taxon>Symbiodinium</taxon>
    </lineage>
</organism>
<keyword evidence="3" id="KW-1185">Reference proteome</keyword>
<dbReference type="GO" id="GO:0061503">
    <property type="term" value="F:tRNA threonylcarbamoyladenosine dehydratase"/>
    <property type="evidence" value="ECO:0007669"/>
    <property type="project" value="TreeGrafter"/>
</dbReference>
<dbReference type="PANTHER" id="PTHR43267:SF2">
    <property type="entry name" value="TRNA THREONYLCARBAMOYLADENOSINE DEHYDRATASE 1-RELATED"/>
    <property type="match status" value="1"/>
</dbReference>
<evidence type="ECO:0000259" key="1">
    <source>
        <dbReference type="Pfam" id="PF00899"/>
    </source>
</evidence>
<dbReference type="InterPro" id="IPR045886">
    <property type="entry name" value="ThiF/MoeB/HesA"/>
</dbReference>
<accession>A0A1Q9EXV7</accession>
<dbReference type="GO" id="GO:0008641">
    <property type="term" value="F:ubiquitin-like modifier activating enzyme activity"/>
    <property type="evidence" value="ECO:0007669"/>
    <property type="project" value="InterPro"/>
</dbReference>
<dbReference type="Proteomes" id="UP000186817">
    <property type="component" value="Unassembled WGS sequence"/>
</dbReference>
<dbReference type="SUPFAM" id="SSF50985">
    <property type="entry name" value="RCC1/BLIP-II"/>
    <property type="match status" value="2"/>
</dbReference>